<evidence type="ECO:0000256" key="1">
    <source>
        <dbReference type="SAM" id="MobiDB-lite"/>
    </source>
</evidence>
<name>A0AA88AH96_FICCA</name>
<dbReference type="AlphaFoldDB" id="A0AA88AH96"/>
<comment type="caution">
    <text evidence="2">The sequence shown here is derived from an EMBL/GenBank/DDBJ whole genome shotgun (WGS) entry which is preliminary data.</text>
</comment>
<accession>A0AA88AH96</accession>
<proteinExistence type="predicted"/>
<dbReference type="EMBL" id="BTGU01000042">
    <property type="protein sequence ID" value="GMN52564.1"/>
    <property type="molecule type" value="Genomic_DNA"/>
</dbReference>
<reference evidence="2" key="1">
    <citation type="submission" date="2023-07" db="EMBL/GenBank/DDBJ databases">
        <title>draft genome sequence of fig (Ficus carica).</title>
        <authorList>
            <person name="Takahashi T."/>
            <person name="Nishimura K."/>
        </authorList>
    </citation>
    <scope>NUCLEOTIDE SEQUENCE</scope>
</reference>
<organism evidence="2 3">
    <name type="scientific">Ficus carica</name>
    <name type="common">Common fig</name>
    <dbReference type="NCBI Taxonomy" id="3494"/>
    <lineage>
        <taxon>Eukaryota</taxon>
        <taxon>Viridiplantae</taxon>
        <taxon>Streptophyta</taxon>
        <taxon>Embryophyta</taxon>
        <taxon>Tracheophyta</taxon>
        <taxon>Spermatophyta</taxon>
        <taxon>Magnoliopsida</taxon>
        <taxon>eudicotyledons</taxon>
        <taxon>Gunneridae</taxon>
        <taxon>Pentapetalae</taxon>
        <taxon>rosids</taxon>
        <taxon>fabids</taxon>
        <taxon>Rosales</taxon>
        <taxon>Moraceae</taxon>
        <taxon>Ficeae</taxon>
        <taxon>Ficus</taxon>
    </lineage>
</organism>
<protein>
    <submittedName>
        <fullName evidence="2">Uncharacterized protein</fullName>
    </submittedName>
</protein>
<keyword evidence="3" id="KW-1185">Reference proteome</keyword>
<gene>
    <name evidence="2" type="ORF">TIFTF001_021705</name>
</gene>
<evidence type="ECO:0000313" key="2">
    <source>
        <dbReference type="EMBL" id="GMN52564.1"/>
    </source>
</evidence>
<feature type="compositionally biased region" description="Polar residues" evidence="1">
    <location>
        <begin position="1"/>
        <end position="13"/>
    </location>
</feature>
<evidence type="ECO:0000313" key="3">
    <source>
        <dbReference type="Proteomes" id="UP001187192"/>
    </source>
</evidence>
<dbReference type="Proteomes" id="UP001187192">
    <property type="component" value="Unassembled WGS sequence"/>
</dbReference>
<feature type="region of interest" description="Disordered" evidence="1">
    <location>
        <begin position="1"/>
        <end position="37"/>
    </location>
</feature>
<sequence length="128" mass="14573">MPTTGTRHCNNIRSGADADPSCSRGSSGKRKQRDEMDEMTFIAMQEIVSHFRGQSQSGPSNETSSQTDHMLMCMSIMTEMSISPNQRCLMWHYFDSHSRLERTFHQLPDVDMREIIASVVQSQRPSTD</sequence>